<dbReference type="InterPro" id="IPR018456">
    <property type="entry name" value="PTR2_symporter_CS"/>
</dbReference>
<feature type="transmembrane region" description="Helical" evidence="11">
    <location>
        <begin position="365"/>
        <end position="386"/>
    </location>
</feature>
<dbReference type="InterPro" id="IPR005279">
    <property type="entry name" value="Dipep/tripep_permease"/>
</dbReference>
<evidence type="ECO:0000256" key="1">
    <source>
        <dbReference type="ARBA" id="ARBA00004651"/>
    </source>
</evidence>
<keyword evidence="7 11" id="KW-0472">Membrane</keyword>
<dbReference type="InterPro" id="IPR050171">
    <property type="entry name" value="MFS_Transporters"/>
</dbReference>
<dbReference type="STRING" id="1423810.FD19_GL000044"/>
<feature type="transmembrane region" description="Helical" evidence="11">
    <location>
        <begin position="31"/>
        <end position="48"/>
    </location>
</feature>
<dbReference type="Proteomes" id="UP000051789">
    <property type="component" value="Unassembled WGS sequence"/>
</dbReference>
<feature type="transmembrane region" description="Helical" evidence="11">
    <location>
        <begin position="335"/>
        <end position="353"/>
    </location>
</feature>
<dbReference type="NCBIfam" id="TIGR00924">
    <property type="entry name" value="yjdL_sub1_fam"/>
    <property type="match status" value="1"/>
</dbReference>
<keyword evidence="3 10" id="KW-0813">Transport</keyword>
<reference evidence="13 14" key="1">
    <citation type="journal article" date="2015" name="Genome Announc.">
        <title>Expanding the biotechnology potential of lactobacilli through comparative genomics of 213 strains and associated genera.</title>
        <authorList>
            <person name="Sun Z."/>
            <person name="Harris H.M."/>
            <person name="McCann A."/>
            <person name="Guo C."/>
            <person name="Argimon S."/>
            <person name="Zhang W."/>
            <person name="Yang X."/>
            <person name="Jeffery I.B."/>
            <person name="Cooney J.C."/>
            <person name="Kagawa T.F."/>
            <person name="Liu W."/>
            <person name="Song Y."/>
            <person name="Salvetti E."/>
            <person name="Wrobel A."/>
            <person name="Rasinkangas P."/>
            <person name="Parkhill J."/>
            <person name="Rea M.C."/>
            <person name="O'Sullivan O."/>
            <person name="Ritari J."/>
            <person name="Douillard F.P."/>
            <person name="Paul Ross R."/>
            <person name="Yang R."/>
            <person name="Briner A.E."/>
            <person name="Felis G.E."/>
            <person name="de Vos W.M."/>
            <person name="Barrangou R."/>
            <person name="Klaenhammer T.R."/>
            <person name="Caufield P.W."/>
            <person name="Cui Y."/>
            <person name="Zhang H."/>
            <person name="O'Toole P.W."/>
        </authorList>
    </citation>
    <scope>NUCLEOTIDE SEQUENCE [LARGE SCALE GENOMIC DNA]</scope>
    <source>
        <strain evidence="13 14">DSM 22698</strain>
    </source>
</reference>
<dbReference type="GO" id="GO:0035443">
    <property type="term" value="P:tripeptide transmembrane transport"/>
    <property type="evidence" value="ECO:0007669"/>
    <property type="project" value="UniProtKB-ARBA"/>
</dbReference>
<comment type="similarity">
    <text evidence="2 10">Belongs to the major facilitator superfamily. Proton-dependent oligopeptide transporter (POT/PTR) (TC 2.A.17) family.</text>
</comment>
<dbReference type="InterPro" id="IPR020846">
    <property type="entry name" value="MFS_dom"/>
</dbReference>
<dbReference type="EMBL" id="AYZK01000001">
    <property type="protein sequence ID" value="KRM87769.1"/>
    <property type="molecule type" value="Genomic_DNA"/>
</dbReference>
<evidence type="ECO:0000256" key="9">
    <source>
        <dbReference type="ARBA" id="ARBA00069644"/>
    </source>
</evidence>
<evidence type="ECO:0000256" key="4">
    <source>
        <dbReference type="ARBA" id="ARBA00022475"/>
    </source>
</evidence>
<keyword evidence="4" id="KW-1003">Cell membrane</keyword>
<dbReference type="GO" id="GO:0005886">
    <property type="term" value="C:plasma membrane"/>
    <property type="evidence" value="ECO:0007669"/>
    <property type="project" value="UniProtKB-SubCell"/>
</dbReference>
<evidence type="ECO:0000256" key="2">
    <source>
        <dbReference type="ARBA" id="ARBA00005982"/>
    </source>
</evidence>
<sequence length="491" mass="54109">MSKSKRDVDHAFFGQPRGLATLTFTEFWERFSYYGMRAILLYYMIASLEHGGLAMNAVLAASIVSIYGSLVYMSSVLGGFVADRIWGGHRTVFIGGIFIMFGHIALAVPAGVPALIIAIILIVIGTGMLKPNISEMVGGLYSKDDMRRDSGFSLLVMGINLGSFLSPIIVGWLGQEVNYHLGFSIAAFGMFLGLIIYIIDGNKYLNKEDFQAPDPITRAEMRPLVWKIVGIVVALVVILVVMGLTGTLTGNGVVNLITLIAILIPIWYFITIIRSPKVTKVERSRVVSYIPLFIAAVFFWAIEEQGSTVLALFAQNQTQLTLGGFHIPASWFQSLNPLFIVLYTPFFAWLWVHMGKKQPSSPKKYVYGLVFAGLSYFAMMLPVGLFGTHVRVSPLWLVLSWAIVEIAEMLISPVGLSVTTKLAPKAFKSQMMSMWFLADSAAQAINAQVVKLYTGHTEFWYFAGIGIASIVLAVLLLFITPRVERLMAGVN</sequence>
<comment type="subcellular location">
    <subcellularLocation>
        <location evidence="1">Cell membrane</location>
        <topology evidence="1">Multi-pass membrane protein</topology>
    </subcellularLocation>
    <subcellularLocation>
        <location evidence="10">Membrane</location>
        <topology evidence="10">Multi-pass membrane protein</topology>
    </subcellularLocation>
</comment>
<dbReference type="PATRIC" id="fig|1423810.4.peg.44"/>
<evidence type="ECO:0000256" key="10">
    <source>
        <dbReference type="RuleBase" id="RU003755"/>
    </source>
</evidence>
<dbReference type="Gene3D" id="1.20.1250.20">
    <property type="entry name" value="MFS general substrate transporter like domains"/>
    <property type="match status" value="1"/>
</dbReference>
<evidence type="ECO:0000256" key="6">
    <source>
        <dbReference type="ARBA" id="ARBA00022989"/>
    </source>
</evidence>
<dbReference type="InterPro" id="IPR000109">
    <property type="entry name" value="POT_fam"/>
</dbReference>
<dbReference type="CDD" id="cd17346">
    <property type="entry name" value="MFS_DtpA_like"/>
    <property type="match status" value="1"/>
</dbReference>
<evidence type="ECO:0000256" key="5">
    <source>
        <dbReference type="ARBA" id="ARBA00022692"/>
    </source>
</evidence>
<dbReference type="Pfam" id="PF00854">
    <property type="entry name" value="PTR2"/>
    <property type="match status" value="1"/>
</dbReference>
<evidence type="ECO:0000256" key="3">
    <source>
        <dbReference type="ARBA" id="ARBA00022448"/>
    </source>
</evidence>
<feature type="transmembrane region" description="Helical" evidence="11">
    <location>
        <begin position="398"/>
        <end position="420"/>
    </location>
</feature>
<accession>A0A0R2CH06</accession>
<evidence type="ECO:0000313" key="14">
    <source>
        <dbReference type="Proteomes" id="UP000051789"/>
    </source>
</evidence>
<dbReference type="SUPFAM" id="SSF103473">
    <property type="entry name" value="MFS general substrate transporter"/>
    <property type="match status" value="1"/>
</dbReference>
<dbReference type="PROSITE" id="PS01022">
    <property type="entry name" value="PTR2_1"/>
    <property type="match status" value="1"/>
</dbReference>
<feature type="transmembrane region" description="Helical" evidence="11">
    <location>
        <begin position="154"/>
        <end position="173"/>
    </location>
</feature>
<dbReference type="FunFam" id="1.20.1250.20:FF:000017">
    <property type="entry name" value="Dipeptide and tripeptide permease A"/>
    <property type="match status" value="1"/>
</dbReference>
<dbReference type="InterPro" id="IPR036259">
    <property type="entry name" value="MFS_trans_sf"/>
</dbReference>
<keyword evidence="5 10" id="KW-0812">Transmembrane</keyword>
<dbReference type="PROSITE" id="PS01023">
    <property type="entry name" value="PTR2_2"/>
    <property type="match status" value="1"/>
</dbReference>
<dbReference type="PANTHER" id="PTHR23517:SF15">
    <property type="entry name" value="PROTON-DEPENDENT OLIGOPEPTIDE FAMILY TRANSPORT PROTEIN"/>
    <property type="match status" value="1"/>
</dbReference>
<feature type="domain" description="Major facilitator superfamily (MFS) profile" evidence="12">
    <location>
        <begin position="18"/>
        <end position="484"/>
    </location>
</feature>
<evidence type="ECO:0000256" key="7">
    <source>
        <dbReference type="ARBA" id="ARBA00023136"/>
    </source>
</evidence>
<feature type="transmembrane region" description="Helical" evidence="11">
    <location>
        <begin position="179"/>
        <end position="199"/>
    </location>
</feature>
<name>A0A0R2CH06_9LACO</name>
<keyword evidence="14" id="KW-1185">Reference proteome</keyword>
<dbReference type="PROSITE" id="PS50850">
    <property type="entry name" value="MFS"/>
    <property type="match status" value="1"/>
</dbReference>
<feature type="transmembrane region" description="Helical" evidence="11">
    <location>
        <begin position="92"/>
        <end position="108"/>
    </location>
</feature>
<proteinExistence type="inferred from homology"/>
<comment type="caution">
    <text evidence="13">The sequence shown here is derived from an EMBL/GenBank/DDBJ whole genome shotgun (WGS) entry which is preliminary data.</text>
</comment>
<organism evidence="13 14">
    <name type="scientific">Lacticaseibacillus thailandensis DSM 22698 = JCM 13996</name>
    <dbReference type="NCBI Taxonomy" id="1423810"/>
    <lineage>
        <taxon>Bacteria</taxon>
        <taxon>Bacillati</taxon>
        <taxon>Bacillota</taxon>
        <taxon>Bacilli</taxon>
        <taxon>Lactobacillales</taxon>
        <taxon>Lactobacillaceae</taxon>
        <taxon>Lacticaseibacillus</taxon>
    </lineage>
</organism>
<feature type="transmembrane region" description="Helical" evidence="11">
    <location>
        <begin position="459"/>
        <end position="479"/>
    </location>
</feature>
<evidence type="ECO:0000259" key="12">
    <source>
        <dbReference type="PROSITE" id="PS50850"/>
    </source>
</evidence>
<dbReference type="GO" id="GO:0071916">
    <property type="term" value="F:dipeptide transmembrane transporter activity"/>
    <property type="evidence" value="ECO:0007669"/>
    <property type="project" value="UniProtKB-ARBA"/>
</dbReference>
<feature type="transmembrane region" description="Helical" evidence="11">
    <location>
        <begin position="54"/>
        <end position="80"/>
    </location>
</feature>
<dbReference type="GO" id="GO:0015333">
    <property type="term" value="F:peptide:proton symporter activity"/>
    <property type="evidence" value="ECO:0007669"/>
    <property type="project" value="UniProtKB-ARBA"/>
</dbReference>
<dbReference type="AlphaFoldDB" id="A0A0R2CH06"/>
<dbReference type="RefSeq" id="WP_054749160.1">
    <property type="nucleotide sequence ID" value="NZ_AYZK01000001.1"/>
</dbReference>
<protein>
    <recommendedName>
        <fullName evidence="9">Di-/tripeptide transporter</fullName>
    </recommendedName>
</protein>
<feature type="transmembrane region" description="Helical" evidence="11">
    <location>
        <begin position="224"/>
        <end position="246"/>
    </location>
</feature>
<keyword evidence="6 11" id="KW-1133">Transmembrane helix</keyword>
<dbReference type="OrthoDB" id="9772725at2"/>
<evidence type="ECO:0000256" key="11">
    <source>
        <dbReference type="SAM" id="Phobius"/>
    </source>
</evidence>
<dbReference type="PANTHER" id="PTHR23517">
    <property type="entry name" value="RESISTANCE PROTEIN MDTM, PUTATIVE-RELATED-RELATED"/>
    <property type="match status" value="1"/>
</dbReference>
<feature type="transmembrane region" description="Helical" evidence="11">
    <location>
        <begin position="114"/>
        <end position="133"/>
    </location>
</feature>
<dbReference type="GO" id="GO:0042937">
    <property type="term" value="F:tripeptide transmembrane transporter activity"/>
    <property type="evidence" value="ECO:0007669"/>
    <property type="project" value="UniProtKB-ARBA"/>
</dbReference>
<feature type="transmembrane region" description="Helical" evidence="11">
    <location>
        <begin position="286"/>
        <end position="302"/>
    </location>
</feature>
<gene>
    <name evidence="13" type="ORF">FD19_GL000044</name>
</gene>
<evidence type="ECO:0000313" key="13">
    <source>
        <dbReference type="EMBL" id="KRM87769.1"/>
    </source>
</evidence>
<comment type="function">
    <text evidence="8">Proton-dependent uptake of di- or tri-peptides.</text>
</comment>
<feature type="transmembrane region" description="Helical" evidence="11">
    <location>
        <begin position="252"/>
        <end position="274"/>
    </location>
</feature>
<evidence type="ECO:0000256" key="8">
    <source>
        <dbReference type="ARBA" id="ARBA00059575"/>
    </source>
</evidence>